<keyword evidence="2" id="KW-1185">Reference proteome</keyword>
<evidence type="ECO:0000313" key="1">
    <source>
        <dbReference type="EMBL" id="KAF7639636.1"/>
    </source>
</evidence>
<dbReference type="Proteomes" id="UP000605970">
    <property type="component" value="Unassembled WGS sequence"/>
</dbReference>
<organism evidence="1 2">
    <name type="scientific">Meloidogyne graminicola</name>
    <dbReference type="NCBI Taxonomy" id="189291"/>
    <lineage>
        <taxon>Eukaryota</taxon>
        <taxon>Metazoa</taxon>
        <taxon>Ecdysozoa</taxon>
        <taxon>Nematoda</taxon>
        <taxon>Chromadorea</taxon>
        <taxon>Rhabditida</taxon>
        <taxon>Tylenchina</taxon>
        <taxon>Tylenchomorpha</taxon>
        <taxon>Tylenchoidea</taxon>
        <taxon>Meloidogynidae</taxon>
        <taxon>Meloidogyninae</taxon>
        <taxon>Meloidogyne</taxon>
    </lineage>
</organism>
<name>A0A8T0A2V7_9BILA</name>
<evidence type="ECO:0000313" key="2">
    <source>
        <dbReference type="Proteomes" id="UP000605970"/>
    </source>
</evidence>
<reference evidence="1" key="1">
    <citation type="journal article" date="2020" name="Ecol. Evol.">
        <title>Genome structure and content of the rice root-knot nematode (Meloidogyne graminicola).</title>
        <authorList>
            <person name="Phan N.T."/>
            <person name="Danchin E.G.J."/>
            <person name="Klopp C."/>
            <person name="Perfus-Barbeoch L."/>
            <person name="Kozlowski D.K."/>
            <person name="Koutsovoulos G.D."/>
            <person name="Lopez-Roques C."/>
            <person name="Bouchez O."/>
            <person name="Zahm M."/>
            <person name="Besnard G."/>
            <person name="Bellafiore S."/>
        </authorList>
    </citation>
    <scope>NUCLEOTIDE SEQUENCE</scope>
    <source>
        <strain evidence="1">VN-18</strain>
    </source>
</reference>
<gene>
    <name evidence="1" type="ORF">Mgra_00000961</name>
</gene>
<comment type="caution">
    <text evidence="1">The sequence shown here is derived from an EMBL/GenBank/DDBJ whole genome shotgun (WGS) entry which is preliminary data.</text>
</comment>
<dbReference type="OrthoDB" id="6103807at2759"/>
<proteinExistence type="predicted"/>
<protein>
    <submittedName>
        <fullName evidence="1">Uncharacterized protein</fullName>
    </submittedName>
</protein>
<sequence length="107" mass="12321">GVENQKALKSLAIIGNTTNAIKNWVNNFFTNSIMSTSIVVGCILLSGNQLLWMEELFVCSNNCRLQIHHYCTRNMSSISSLREKSRERIILSRLFRRHTTVRLNSMF</sequence>
<dbReference type="EMBL" id="JABEBT010000004">
    <property type="protein sequence ID" value="KAF7639636.1"/>
    <property type="molecule type" value="Genomic_DNA"/>
</dbReference>
<dbReference type="AlphaFoldDB" id="A0A8T0A2V7"/>
<feature type="non-terminal residue" evidence="1">
    <location>
        <position position="107"/>
    </location>
</feature>
<accession>A0A8T0A2V7</accession>